<dbReference type="RefSeq" id="WP_002636199.1">
    <property type="nucleotide sequence ID" value="NZ_CP012109.1"/>
</dbReference>
<dbReference type="InterPro" id="IPR018060">
    <property type="entry name" value="HTH_AraC"/>
</dbReference>
<dbReference type="InterPro" id="IPR037923">
    <property type="entry name" value="HTH-like"/>
</dbReference>
<evidence type="ECO:0000256" key="2">
    <source>
        <dbReference type="ARBA" id="ARBA00023125"/>
    </source>
</evidence>
<dbReference type="PROSITE" id="PS00041">
    <property type="entry name" value="HTH_ARAC_FAMILY_1"/>
    <property type="match status" value="1"/>
</dbReference>
<reference evidence="6 7" key="1">
    <citation type="journal article" date="2016" name="PLoS ONE">
        <title>Complete Genome Sequence and Comparative Genomics of a Novel Myxobacterium Myxococcus hansupus.</title>
        <authorList>
            <person name="Sharma G."/>
            <person name="Narwani T."/>
            <person name="Subramanian S."/>
        </authorList>
    </citation>
    <scope>NUCLEOTIDE SEQUENCE [LARGE SCALE GENOMIC DNA]</scope>
    <source>
        <strain evidence="7">mixupus</strain>
    </source>
</reference>
<dbReference type="InterPro" id="IPR003313">
    <property type="entry name" value="AraC-bd"/>
</dbReference>
<keyword evidence="4" id="KW-0804">Transcription</keyword>
<feature type="domain" description="HTH araC/xylS-type" evidence="5">
    <location>
        <begin position="202"/>
        <end position="300"/>
    </location>
</feature>
<accession>A0A0H4X6T5</accession>
<dbReference type="Gene3D" id="1.10.10.60">
    <property type="entry name" value="Homeodomain-like"/>
    <property type="match status" value="1"/>
</dbReference>
<keyword evidence="1" id="KW-0805">Transcription regulation</keyword>
<dbReference type="STRING" id="1297742.A176_006550"/>
<dbReference type="SUPFAM" id="SSF51215">
    <property type="entry name" value="Regulatory protein AraC"/>
    <property type="match status" value="1"/>
</dbReference>
<gene>
    <name evidence="6" type="ORF">A176_006550</name>
</gene>
<evidence type="ECO:0000256" key="4">
    <source>
        <dbReference type="ARBA" id="ARBA00023163"/>
    </source>
</evidence>
<dbReference type="Pfam" id="PF12833">
    <property type="entry name" value="HTH_18"/>
    <property type="match status" value="1"/>
</dbReference>
<proteinExistence type="predicted"/>
<dbReference type="Pfam" id="PF02311">
    <property type="entry name" value="AraC_binding"/>
    <property type="match status" value="1"/>
</dbReference>
<dbReference type="eggNOG" id="COG2207">
    <property type="taxonomic scope" value="Bacteria"/>
</dbReference>
<evidence type="ECO:0000313" key="6">
    <source>
        <dbReference type="EMBL" id="AKQ69638.1"/>
    </source>
</evidence>
<evidence type="ECO:0000256" key="3">
    <source>
        <dbReference type="ARBA" id="ARBA00023159"/>
    </source>
</evidence>
<dbReference type="PANTHER" id="PTHR46796">
    <property type="entry name" value="HTH-TYPE TRANSCRIPTIONAL ACTIVATOR RHAS-RELATED"/>
    <property type="match status" value="1"/>
</dbReference>
<dbReference type="InterPro" id="IPR020449">
    <property type="entry name" value="Tscrpt_reg_AraC-type_HTH"/>
</dbReference>
<dbReference type="EMBL" id="CP012109">
    <property type="protein sequence ID" value="AKQ69638.1"/>
    <property type="molecule type" value="Genomic_DNA"/>
</dbReference>
<dbReference type="PATRIC" id="fig|1297742.4.peg.6639"/>
<dbReference type="InterPro" id="IPR009057">
    <property type="entry name" value="Homeodomain-like_sf"/>
</dbReference>
<keyword evidence="3" id="KW-0010">Activator</keyword>
<sequence>MSVIALRRPARYDGVMPNKSCPDGPAHPEPSFHHFEQGRLPIWAGRLHARELGATGTTAVHTYAVVALVTRGESRIRHAGELVLRAGDIHLIPPGDAHRGGISNAEGWGVGFSPEVLGGEDGVSRLGPLLRVRGGCHPVLRPSVAQRRRLVRWMRLLADEVSGSEPGRDEAALALLRLVLIELERITAQPAVSEPPSLSLSRKALTYIETHCLEPLSLAQVAKALGRSSAYVAGVVRQETGRTVGEWILECRMAEARRRLRGTDERVDIIAERVGYADVTHFIRQFRRVHGVTPAAWRRKGTVGGA</sequence>
<evidence type="ECO:0000256" key="1">
    <source>
        <dbReference type="ARBA" id="ARBA00023015"/>
    </source>
</evidence>
<dbReference type="GO" id="GO:0003700">
    <property type="term" value="F:DNA-binding transcription factor activity"/>
    <property type="evidence" value="ECO:0007669"/>
    <property type="project" value="InterPro"/>
</dbReference>
<dbReference type="AlphaFoldDB" id="A0A0H4X6T5"/>
<dbReference type="SMART" id="SM00342">
    <property type="entry name" value="HTH_ARAC"/>
    <property type="match status" value="1"/>
</dbReference>
<organism evidence="6 7">
    <name type="scientific">Pseudomyxococcus hansupus</name>
    <dbReference type="NCBI Taxonomy" id="1297742"/>
    <lineage>
        <taxon>Bacteria</taxon>
        <taxon>Pseudomonadati</taxon>
        <taxon>Myxococcota</taxon>
        <taxon>Myxococcia</taxon>
        <taxon>Myxococcales</taxon>
        <taxon>Cystobacterineae</taxon>
        <taxon>Myxococcaceae</taxon>
        <taxon>Pseudomyxococcus</taxon>
    </lineage>
</organism>
<protein>
    <submittedName>
        <fullName evidence="6">Transcriptional regulator, AraC family</fullName>
    </submittedName>
</protein>
<dbReference type="SUPFAM" id="SSF46689">
    <property type="entry name" value="Homeodomain-like"/>
    <property type="match status" value="2"/>
</dbReference>
<dbReference type="PRINTS" id="PR00032">
    <property type="entry name" value="HTHARAC"/>
</dbReference>
<dbReference type="Proteomes" id="UP000009026">
    <property type="component" value="Chromosome"/>
</dbReference>
<dbReference type="GO" id="GO:0043565">
    <property type="term" value="F:sequence-specific DNA binding"/>
    <property type="evidence" value="ECO:0007669"/>
    <property type="project" value="InterPro"/>
</dbReference>
<evidence type="ECO:0000313" key="7">
    <source>
        <dbReference type="Proteomes" id="UP000009026"/>
    </source>
</evidence>
<dbReference type="KEGG" id="mym:A176_006550"/>
<keyword evidence="2" id="KW-0238">DNA-binding</keyword>
<evidence type="ECO:0000259" key="5">
    <source>
        <dbReference type="PROSITE" id="PS01124"/>
    </source>
</evidence>
<name>A0A0H4X6T5_9BACT</name>
<dbReference type="InterPro" id="IPR050204">
    <property type="entry name" value="AraC_XylS_family_regulators"/>
</dbReference>
<dbReference type="InterPro" id="IPR018062">
    <property type="entry name" value="HTH_AraC-typ_CS"/>
</dbReference>
<dbReference type="PROSITE" id="PS01124">
    <property type="entry name" value="HTH_ARAC_FAMILY_2"/>
    <property type="match status" value="1"/>
</dbReference>
<keyword evidence="7" id="KW-1185">Reference proteome</keyword>